<reference evidence="3" key="1">
    <citation type="submission" date="2017-09" db="EMBL/GenBank/DDBJ databases">
        <title>Depth-based differentiation of microbial function through sediment-hosted aquifers and enrichment of novel symbionts in the deep terrestrial subsurface.</title>
        <authorList>
            <person name="Probst A.J."/>
            <person name="Ladd B."/>
            <person name="Jarett J.K."/>
            <person name="Geller-Mcgrath D.E."/>
            <person name="Sieber C.M.K."/>
            <person name="Emerson J.B."/>
            <person name="Anantharaman K."/>
            <person name="Thomas B.C."/>
            <person name="Malmstrom R."/>
            <person name="Stieglmeier M."/>
            <person name="Klingl A."/>
            <person name="Woyke T."/>
            <person name="Ryan C.M."/>
            <person name="Banfield J.F."/>
        </authorList>
    </citation>
    <scope>NUCLEOTIDE SEQUENCE [LARGE SCALE GENOMIC DNA]</scope>
</reference>
<accession>A0A2M7RRR7</accession>
<dbReference type="Proteomes" id="UP000231069">
    <property type="component" value="Unassembled WGS sequence"/>
</dbReference>
<keyword evidence="1" id="KW-0472">Membrane</keyword>
<gene>
    <name evidence="2" type="ORF">COY59_03020</name>
</gene>
<name>A0A2M7RRR7_9BACT</name>
<dbReference type="AlphaFoldDB" id="A0A2M7RRR7"/>
<keyword evidence="1" id="KW-1133">Transmembrane helix</keyword>
<protein>
    <recommendedName>
        <fullName evidence="4">Yip1 domain-containing protein</fullName>
    </recommendedName>
</protein>
<evidence type="ECO:0000256" key="1">
    <source>
        <dbReference type="SAM" id="Phobius"/>
    </source>
</evidence>
<feature type="transmembrane region" description="Helical" evidence="1">
    <location>
        <begin position="6"/>
        <end position="24"/>
    </location>
</feature>
<evidence type="ECO:0008006" key="4">
    <source>
        <dbReference type="Google" id="ProtNLM"/>
    </source>
</evidence>
<keyword evidence="1" id="KW-0812">Transmembrane</keyword>
<comment type="caution">
    <text evidence="2">The sequence shown here is derived from an EMBL/GenBank/DDBJ whole genome shotgun (WGS) entry which is preliminary data.</text>
</comment>
<evidence type="ECO:0000313" key="3">
    <source>
        <dbReference type="Proteomes" id="UP000231069"/>
    </source>
</evidence>
<feature type="transmembrane region" description="Helical" evidence="1">
    <location>
        <begin position="36"/>
        <end position="58"/>
    </location>
</feature>
<dbReference type="Pfam" id="PF18895">
    <property type="entry name" value="T4SS_pilin"/>
    <property type="match status" value="1"/>
</dbReference>
<evidence type="ECO:0000313" key="2">
    <source>
        <dbReference type="EMBL" id="PIZ02749.1"/>
    </source>
</evidence>
<dbReference type="InterPro" id="IPR043993">
    <property type="entry name" value="T4SS_pilin"/>
</dbReference>
<feature type="non-terminal residue" evidence="2">
    <location>
        <position position="1"/>
    </location>
</feature>
<proteinExistence type="predicted"/>
<dbReference type="EMBL" id="PFMK01000051">
    <property type="protein sequence ID" value="PIZ02749.1"/>
    <property type="molecule type" value="Genomic_DNA"/>
</dbReference>
<organism evidence="2 3">
    <name type="scientific">Candidatus Gottesmanbacteria bacterium CG_4_10_14_0_8_um_filter_37_24</name>
    <dbReference type="NCBI Taxonomy" id="1974574"/>
    <lineage>
        <taxon>Bacteria</taxon>
        <taxon>Candidatus Gottesmaniibacteriota</taxon>
    </lineage>
</organism>
<sequence>GIGMVGGIAFLYLIYGFFLILTSGGNAEKIEQAKQIIISALSGLILIIFSVLLLKIIGTDIIRIPGFG</sequence>